<feature type="compositionally biased region" description="Basic and acidic residues" evidence="1">
    <location>
        <begin position="1159"/>
        <end position="1168"/>
    </location>
</feature>
<feature type="compositionally biased region" description="Basic and acidic residues" evidence="1">
    <location>
        <begin position="893"/>
        <end position="915"/>
    </location>
</feature>
<feature type="compositionally biased region" description="Polar residues" evidence="1">
    <location>
        <begin position="696"/>
        <end position="711"/>
    </location>
</feature>
<dbReference type="EMBL" id="JAAALK010000283">
    <property type="protein sequence ID" value="KAG8076695.1"/>
    <property type="molecule type" value="Genomic_DNA"/>
</dbReference>
<dbReference type="PANTHER" id="PTHR35511:SF2">
    <property type="entry name" value="A-KINASE ANCHOR-LIKE PROTEIN"/>
    <property type="match status" value="1"/>
</dbReference>
<sequence length="1251" mass="139525">MTTKPYCPLQSAFRLHKESEVQMEAEDHLQTQLDSKLFTIKEIKGEAHITDSTEGMLKISEDQVLVEAPSDTKTHSEHNLNGMASSLNGYVDKDKISNGHPIAKTAEAIEDDKKSGEISDQSSEVFAEEVDKGKGMLEIESTADTQPMQELESEEASADQAAPYQSNVAQCEEQATEENMTESEPQILETGSVQDTRDVEATEPERIFQQTIVSTSEESVPEENATEKELTYDIKEIQNDEPELIKEHDDVKAEEISNQSSGAIVEETVNETNLLASEPTNDVQVKDLESVQIRSTVDVETEEASHQTHAASVEDNWTTSESEKIEPSEQMRDTEPTGPEPTLHDSTVAILEEIVTQDNAANQQEVGCQQLQEKELVEFTETEALEPQGVSPSDNVSTSEEFNTQETITKDEPSSDTQAEESSVVIKDTEDVKSSVAIVEEAVQEEHVVLTETTADTLLDHEPELEEKRNIESVEAENNIAASDLPEEEMDNKDIGTEASTTADIKECSEDEKTNAALDEEVAPEEHMLETEVAVDISSVQDPELEEIKNTEPSEQEHNITASGLPEEVMNNEAMETEVIPYDSNVTSIKELTEDVIITASALDADTQQVPELQSVEEEKTVVRETDCGTQQVQSLTDQETKDSQYVKTEEFSKLSTFSTPEEAAQESDVLKSEPASDVQQAQELDSAEETRGTENVETNNCQQNEVSTLEETALENNVTEVEPNVEDQHMQEDKVDDQHVQEDKSVVEVKENEASEIEEISKQINFTTSENVAQESSEPGSDQVFCVQPEQQIELTKDSEENQLVEAEETSRQSNIITIEDPTGEDRVANEIEPSVDANQEHELELAEEIKDTDTTETEEAFQTGAMEEMKGTEDISGEEICNQQTVQEKIKDKIQESTELKDEASELGEKTQRSENSTEEDDVHISTEDTVETSYNINPIKEEPKDVVLQTQVCEISVDTIVSGKQDKVVTNVSLDQQNKEDTRIEQQKEELQTGEQKHDDKTVDFIIDTQVEPIDGFEAEQTDTVVTLMLKNEVTQTQHIYNDSTPRIADVMVENITEIKEIGDENGPNNEGPLEVAAESYNDDVQESTEKDAVVAKTSSSEHNETTGEIRNEQVTSCLASSMERDLQADSGLSNDQMLENNTIVVPHHVRHDKYRAQPEKEETSQQHSSEQYSVDTKTDDTTVSFAEITHENTSTQPREIEDTDEKKGFSDISEFVVETSKQNNVEQDFSVHHQVEDENCQQQSNML</sequence>
<dbReference type="PANTHER" id="PTHR35511">
    <property type="entry name" value="A-KINASE ANCHOR-LIKE PROTEIN"/>
    <property type="match status" value="1"/>
</dbReference>
<feature type="region of interest" description="Disordered" evidence="1">
    <location>
        <begin position="547"/>
        <end position="566"/>
    </location>
</feature>
<feature type="region of interest" description="Disordered" evidence="1">
    <location>
        <begin position="91"/>
        <end position="207"/>
    </location>
</feature>
<organism evidence="2 3">
    <name type="scientific">Zizania palustris</name>
    <name type="common">Northern wild rice</name>
    <dbReference type="NCBI Taxonomy" id="103762"/>
    <lineage>
        <taxon>Eukaryota</taxon>
        <taxon>Viridiplantae</taxon>
        <taxon>Streptophyta</taxon>
        <taxon>Embryophyta</taxon>
        <taxon>Tracheophyta</taxon>
        <taxon>Spermatophyta</taxon>
        <taxon>Magnoliopsida</taxon>
        <taxon>Liliopsida</taxon>
        <taxon>Poales</taxon>
        <taxon>Poaceae</taxon>
        <taxon>BOP clade</taxon>
        <taxon>Oryzoideae</taxon>
        <taxon>Oryzeae</taxon>
        <taxon>Zizaniinae</taxon>
        <taxon>Zizania</taxon>
    </lineage>
</organism>
<feature type="compositionally biased region" description="Polar residues" evidence="1">
    <location>
        <begin position="1169"/>
        <end position="1178"/>
    </location>
</feature>
<feature type="compositionally biased region" description="Basic and acidic residues" evidence="1">
    <location>
        <begin position="547"/>
        <end position="558"/>
    </location>
</feature>
<feature type="compositionally biased region" description="Basic and acidic residues" evidence="1">
    <location>
        <begin position="639"/>
        <end position="653"/>
    </location>
</feature>
<feature type="compositionally biased region" description="Polar residues" evidence="1">
    <location>
        <begin position="307"/>
        <end position="320"/>
    </location>
</feature>
<evidence type="ECO:0000313" key="3">
    <source>
        <dbReference type="Proteomes" id="UP000729402"/>
    </source>
</evidence>
<feature type="compositionally biased region" description="Basic and acidic residues" evidence="1">
    <location>
        <begin position="617"/>
        <end position="627"/>
    </location>
</feature>
<feature type="compositionally biased region" description="Basic and acidic residues" evidence="1">
    <location>
        <begin position="727"/>
        <end position="744"/>
    </location>
</feature>
<feature type="region of interest" description="Disordered" evidence="1">
    <location>
        <begin position="453"/>
        <end position="526"/>
    </location>
</feature>
<name>A0A8J5VQL4_ZIZPA</name>
<evidence type="ECO:0000313" key="2">
    <source>
        <dbReference type="EMBL" id="KAG8076695.1"/>
    </source>
</evidence>
<reference evidence="2" key="2">
    <citation type="submission" date="2021-02" db="EMBL/GenBank/DDBJ databases">
        <authorList>
            <person name="Kimball J.A."/>
            <person name="Haas M.W."/>
            <person name="Macchietto M."/>
            <person name="Kono T."/>
            <person name="Duquette J."/>
            <person name="Shao M."/>
        </authorList>
    </citation>
    <scope>NUCLEOTIDE SEQUENCE</scope>
    <source>
        <tissue evidence="2">Fresh leaf tissue</tissue>
    </source>
</reference>
<feature type="compositionally biased region" description="Polar residues" evidence="1">
    <location>
        <begin position="628"/>
        <end position="638"/>
    </location>
</feature>
<feature type="compositionally biased region" description="Basic and acidic residues" evidence="1">
    <location>
        <begin position="458"/>
        <end position="472"/>
    </location>
</feature>
<evidence type="ECO:0000256" key="1">
    <source>
        <dbReference type="SAM" id="MobiDB-lite"/>
    </source>
</evidence>
<dbReference type="Proteomes" id="UP000729402">
    <property type="component" value="Unassembled WGS sequence"/>
</dbReference>
<feature type="compositionally biased region" description="Polar residues" evidence="1">
    <location>
        <begin position="390"/>
        <end position="407"/>
    </location>
</feature>
<reference evidence="2" key="1">
    <citation type="journal article" date="2021" name="bioRxiv">
        <title>Whole Genome Assembly and Annotation of Northern Wild Rice, Zizania palustris L., Supports a Whole Genome Duplication in the Zizania Genus.</title>
        <authorList>
            <person name="Haas M."/>
            <person name="Kono T."/>
            <person name="Macchietto M."/>
            <person name="Millas R."/>
            <person name="McGilp L."/>
            <person name="Shao M."/>
            <person name="Duquette J."/>
            <person name="Hirsch C.N."/>
            <person name="Kimball J."/>
        </authorList>
    </citation>
    <scope>NUCLEOTIDE SEQUENCE</scope>
    <source>
        <tissue evidence="2">Fresh leaf tissue</tissue>
    </source>
</reference>
<accession>A0A8J5VQL4</accession>
<feature type="compositionally biased region" description="Basic and acidic residues" evidence="1">
    <location>
        <begin position="321"/>
        <end position="335"/>
    </location>
</feature>
<feature type="region of interest" description="Disordered" evidence="1">
    <location>
        <begin position="799"/>
        <end position="828"/>
    </location>
</feature>
<dbReference type="OrthoDB" id="771720at2759"/>
<feature type="region of interest" description="Disordered" evidence="1">
    <location>
        <begin position="1159"/>
        <end position="1182"/>
    </location>
</feature>
<comment type="caution">
    <text evidence="2">The sequence shown here is derived from an EMBL/GenBank/DDBJ whole genome shotgun (WGS) entry which is preliminary data.</text>
</comment>
<feature type="region of interest" description="Disordered" evidence="1">
    <location>
        <begin position="893"/>
        <end position="931"/>
    </location>
</feature>
<feature type="region of interest" description="Disordered" evidence="1">
    <location>
        <begin position="297"/>
        <end position="343"/>
    </location>
</feature>
<gene>
    <name evidence="2" type="ORF">GUJ93_ZPchr0006g43952</name>
</gene>
<feature type="region of interest" description="Disordered" evidence="1">
    <location>
        <begin position="609"/>
        <end position="744"/>
    </location>
</feature>
<dbReference type="AlphaFoldDB" id="A0A8J5VQL4"/>
<feature type="compositionally biased region" description="Basic and acidic residues" evidence="1">
    <location>
        <begin position="195"/>
        <end position="206"/>
    </location>
</feature>
<keyword evidence="3" id="KW-1185">Reference proteome</keyword>
<protein>
    <submittedName>
        <fullName evidence="2">Uncharacterized protein</fullName>
    </submittedName>
</protein>
<feature type="compositionally biased region" description="Basic and acidic residues" evidence="1">
    <location>
        <begin position="504"/>
        <end position="514"/>
    </location>
</feature>
<proteinExistence type="predicted"/>
<feature type="region of interest" description="Disordered" evidence="1">
    <location>
        <begin position="382"/>
        <end position="427"/>
    </location>
</feature>
<feature type="region of interest" description="Disordered" evidence="1">
    <location>
        <begin position="981"/>
        <end position="1000"/>
    </location>
</feature>